<evidence type="ECO:0000256" key="3">
    <source>
        <dbReference type="ARBA" id="ARBA00023004"/>
    </source>
</evidence>
<dbReference type="Gene3D" id="1.10.630.10">
    <property type="entry name" value="Cytochrome P450"/>
    <property type="match status" value="1"/>
</dbReference>
<keyword evidence="5 6" id="KW-0349">Heme</keyword>
<dbReference type="GO" id="GO:0004497">
    <property type="term" value="F:monooxygenase activity"/>
    <property type="evidence" value="ECO:0007669"/>
    <property type="project" value="UniProtKB-KW"/>
</dbReference>
<keyword evidence="6" id="KW-0560">Oxidoreductase</keyword>
<dbReference type="PANTHER" id="PTHR24300">
    <property type="entry name" value="CYTOCHROME P450 508A4-RELATED"/>
    <property type="match status" value="1"/>
</dbReference>
<dbReference type="SUPFAM" id="SSF48264">
    <property type="entry name" value="Cytochrome P450"/>
    <property type="match status" value="1"/>
</dbReference>
<dbReference type="PRINTS" id="PR00463">
    <property type="entry name" value="EP450I"/>
</dbReference>
<feature type="transmembrane region" description="Helical" evidence="7">
    <location>
        <begin position="16"/>
        <end position="36"/>
    </location>
</feature>
<organism evidence="8 9">
    <name type="scientific">Galendromus occidentalis</name>
    <name type="common">western predatory mite</name>
    <dbReference type="NCBI Taxonomy" id="34638"/>
    <lineage>
        <taxon>Eukaryota</taxon>
        <taxon>Metazoa</taxon>
        <taxon>Ecdysozoa</taxon>
        <taxon>Arthropoda</taxon>
        <taxon>Chelicerata</taxon>
        <taxon>Arachnida</taxon>
        <taxon>Acari</taxon>
        <taxon>Parasitiformes</taxon>
        <taxon>Mesostigmata</taxon>
        <taxon>Gamasina</taxon>
        <taxon>Phytoseioidea</taxon>
        <taxon>Phytoseiidae</taxon>
        <taxon>Typhlodrominae</taxon>
        <taxon>Galendromus</taxon>
    </lineage>
</organism>
<accession>A0AAJ7L502</accession>
<dbReference type="GO" id="GO:0020037">
    <property type="term" value="F:heme binding"/>
    <property type="evidence" value="ECO:0007669"/>
    <property type="project" value="InterPro"/>
</dbReference>
<keyword evidence="7" id="KW-0472">Membrane</keyword>
<evidence type="ECO:0000256" key="2">
    <source>
        <dbReference type="ARBA" id="ARBA00022723"/>
    </source>
</evidence>
<dbReference type="AlphaFoldDB" id="A0AAJ7L502"/>
<dbReference type="InterPro" id="IPR017972">
    <property type="entry name" value="Cyt_P450_CS"/>
</dbReference>
<evidence type="ECO:0000256" key="4">
    <source>
        <dbReference type="ARBA" id="ARBA00023033"/>
    </source>
</evidence>
<keyword evidence="4 6" id="KW-0503">Monooxygenase</keyword>
<keyword evidence="7" id="KW-0812">Transmembrane</keyword>
<evidence type="ECO:0000313" key="9">
    <source>
        <dbReference type="RefSeq" id="XP_018493962.1"/>
    </source>
</evidence>
<dbReference type="GO" id="GO:0016705">
    <property type="term" value="F:oxidoreductase activity, acting on paired donors, with incorporation or reduction of molecular oxygen"/>
    <property type="evidence" value="ECO:0007669"/>
    <property type="project" value="InterPro"/>
</dbReference>
<evidence type="ECO:0000313" key="8">
    <source>
        <dbReference type="Proteomes" id="UP000694867"/>
    </source>
</evidence>
<proteinExistence type="inferred from homology"/>
<comment type="cofactor">
    <cofactor evidence="5">
        <name>heme</name>
        <dbReference type="ChEBI" id="CHEBI:30413"/>
    </cofactor>
</comment>
<dbReference type="Pfam" id="PF00067">
    <property type="entry name" value="p450"/>
    <property type="match status" value="1"/>
</dbReference>
<feature type="transmembrane region" description="Helical" evidence="7">
    <location>
        <begin position="184"/>
        <end position="206"/>
    </location>
</feature>
<dbReference type="Proteomes" id="UP000694867">
    <property type="component" value="Unplaced"/>
</dbReference>
<dbReference type="KEGG" id="goe:100900949"/>
<dbReference type="GeneID" id="100900949"/>
<dbReference type="PRINTS" id="PR00385">
    <property type="entry name" value="P450"/>
</dbReference>
<evidence type="ECO:0000256" key="1">
    <source>
        <dbReference type="ARBA" id="ARBA00010617"/>
    </source>
</evidence>
<feature type="binding site" description="axial binding residue" evidence="5">
    <location>
        <position position="420"/>
    </location>
    <ligand>
        <name>heme</name>
        <dbReference type="ChEBI" id="CHEBI:30413"/>
    </ligand>
    <ligandPart>
        <name>Fe</name>
        <dbReference type="ChEBI" id="CHEBI:18248"/>
    </ligandPart>
</feature>
<keyword evidence="8" id="KW-1185">Reference proteome</keyword>
<sequence>MCLGISLSILPGGPPLYYGLPFIGYGFILFLPKSWLRKVVDKYLEAAPDVVIVRMPFVFAVIKNDVVKEIQQNPDCLPRPRINYTDFLSWFATGTYDLSFCDGLRTSKTDQWQISRKLGIASVYAGPKSKMAQKMGHTADAFLKKIEKHEGTDWDPRIPMMMSKYQEVIHLFFGSLFKEEDLNLYVRGVIIGTHMGLFLAFFFKFLPMGLFRALNKLIKYVTGFDLGYPGDIYEQFLLRMYNEDKASHTESDSRDYLEAITASRKDPSELIYYLREVTYVSIHAATHTTWHSMLSALSMFALYPEVQQRAADEIQQAIGRGEVTTDSLDKLSYLKAVISETLRLYPAVPYPLRLTKRATVAGGFQLPRKITVLPLIISENMNPSRFVDPKEFRPERFLDDKGKFFHDPNLGTFSRGKRACPGREFSYMSSSIYLTKILQHFTVAPPSKNAKLSEIGADFFTSAGRLDELRFMRREGAPPIRDVQFDTRLSTIFREVIAAQGKKNI</sequence>
<keyword evidence="3 5" id="KW-0408">Iron</keyword>
<dbReference type="InterPro" id="IPR001128">
    <property type="entry name" value="Cyt_P450"/>
</dbReference>
<dbReference type="InterPro" id="IPR036396">
    <property type="entry name" value="Cyt_P450_sf"/>
</dbReference>
<dbReference type="PROSITE" id="PS00086">
    <property type="entry name" value="CYTOCHROME_P450"/>
    <property type="match status" value="1"/>
</dbReference>
<dbReference type="InterPro" id="IPR050182">
    <property type="entry name" value="Cytochrome_P450_fam2"/>
</dbReference>
<evidence type="ECO:0000256" key="7">
    <source>
        <dbReference type="SAM" id="Phobius"/>
    </source>
</evidence>
<reference evidence="9" key="1">
    <citation type="submission" date="2025-08" db="UniProtKB">
        <authorList>
            <consortium name="RefSeq"/>
        </authorList>
    </citation>
    <scope>IDENTIFICATION</scope>
</reference>
<evidence type="ECO:0000256" key="6">
    <source>
        <dbReference type="RuleBase" id="RU000461"/>
    </source>
</evidence>
<dbReference type="InterPro" id="IPR002401">
    <property type="entry name" value="Cyt_P450_E_grp-I"/>
</dbReference>
<name>A0AAJ7L502_9ACAR</name>
<protein>
    <submittedName>
        <fullName evidence="9">Cytochrome P450 2F3-like</fullName>
    </submittedName>
</protein>
<comment type="similarity">
    <text evidence="1 6">Belongs to the cytochrome P450 family.</text>
</comment>
<keyword evidence="7" id="KW-1133">Transmembrane helix</keyword>
<gene>
    <name evidence="9" type="primary">LOC100900949</name>
</gene>
<evidence type="ECO:0000256" key="5">
    <source>
        <dbReference type="PIRSR" id="PIRSR602401-1"/>
    </source>
</evidence>
<dbReference type="GO" id="GO:0005506">
    <property type="term" value="F:iron ion binding"/>
    <property type="evidence" value="ECO:0007669"/>
    <property type="project" value="InterPro"/>
</dbReference>
<keyword evidence="2 5" id="KW-0479">Metal-binding</keyword>
<dbReference type="RefSeq" id="XP_018493962.1">
    <property type="nucleotide sequence ID" value="XM_018638446.1"/>
</dbReference>